<keyword evidence="1" id="KW-0805">Transcription regulation</keyword>
<dbReference type="Pfam" id="PF07729">
    <property type="entry name" value="FCD"/>
    <property type="match status" value="1"/>
</dbReference>
<evidence type="ECO:0000256" key="2">
    <source>
        <dbReference type="ARBA" id="ARBA00023125"/>
    </source>
</evidence>
<dbReference type="SMART" id="SM00345">
    <property type="entry name" value="HTH_GNTR"/>
    <property type="match status" value="1"/>
</dbReference>
<evidence type="ECO:0000313" key="5">
    <source>
        <dbReference type="EMBL" id="GAA0571817.1"/>
    </source>
</evidence>
<dbReference type="Proteomes" id="UP001499951">
    <property type="component" value="Unassembled WGS sequence"/>
</dbReference>
<organism evidence="5 6">
    <name type="scientific">Rhizomicrobium electricum</name>
    <dbReference type="NCBI Taxonomy" id="480070"/>
    <lineage>
        <taxon>Bacteria</taxon>
        <taxon>Pseudomonadati</taxon>
        <taxon>Pseudomonadota</taxon>
        <taxon>Alphaproteobacteria</taxon>
        <taxon>Micropepsales</taxon>
        <taxon>Micropepsaceae</taxon>
        <taxon>Rhizomicrobium</taxon>
    </lineage>
</organism>
<name>A0ABN1EQJ9_9PROT</name>
<feature type="domain" description="HTH gntR-type" evidence="4">
    <location>
        <begin position="24"/>
        <end position="92"/>
    </location>
</feature>
<dbReference type="Gene3D" id="1.20.120.530">
    <property type="entry name" value="GntR ligand-binding domain-like"/>
    <property type="match status" value="1"/>
</dbReference>
<dbReference type="Gene3D" id="1.10.10.10">
    <property type="entry name" value="Winged helix-like DNA-binding domain superfamily/Winged helix DNA-binding domain"/>
    <property type="match status" value="1"/>
</dbReference>
<dbReference type="InterPro" id="IPR011711">
    <property type="entry name" value="GntR_C"/>
</dbReference>
<accession>A0ABN1EQJ9</accession>
<proteinExistence type="predicted"/>
<dbReference type="SUPFAM" id="SSF46785">
    <property type="entry name" value="Winged helix' DNA-binding domain"/>
    <property type="match status" value="1"/>
</dbReference>
<keyword evidence="3" id="KW-0804">Transcription</keyword>
<reference evidence="5 6" key="1">
    <citation type="journal article" date="2019" name="Int. J. Syst. Evol. Microbiol.">
        <title>The Global Catalogue of Microorganisms (GCM) 10K type strain sequencing project: providing services to taxonomists for standard genome sequencing and annotation.</title>
        <authorList>
            <consortium name="The Broad Institute Genomics Platform"/>
            <consortium name="The Broad Institute Genome Sequencing Center for Infectious Disease"/>
            <person name="Wu L."/>
            <person name="Ma J."/>
        </authorList>
    </citation>
    <scope>NUCLEOTIDE SEQUENCE [LARGE SCALE GENOMIC DNA]</scope>
    <source>
        <strain evidence="5 6">JCM 15089</strain>
    </source>
</reference>
<evidence type="ECO:0000256" key="1">
    <source>
        <dbReference type="ARBA" id="ARBA00023015"/>
    </source>
</evidence>
<dbReference type="CDD" id="cd07377">
    <property type="entry name" value="WHTH_GntR"/>
    <property type="match status" value="1"/>
</dbReference>
<evidence type="ECO:0000256" key="3">
    <source>
        <dbReference type="ARBA" id="ARBA00023163"/>
    </source>
</evidence>
<dbReference type="Pfam" id="PF00392">
    <property type="entry name" value="GntR"/>
    <property type="match status" value="1"/>
</dbReference>
<dbReference type="EMBL" id="BAAADD010000005">
    <property type="protein sequence ID" value="GAA0571817.1"/>
    <property type="molecule type" value="Genomic_DNA"/>
</dbReference>
<keyword evidence="6" id="KW-1185">Reference proteome</keyword>
<dbReference type="PANTHER" id="PTHR43537:SF44">
    <property type="entry name" value="GNTR FAMILY REGULATORY PROTEIN"/>
    <property type="match status" value="1"/>
</dbReference>
<dbReference type="InterPro" id="IPR000524">
    <property type="entry name" value="Tscrpt_reg_HTH_GntR"/>
</dbReference>
<evidence type="ECO:0000313" key="6">
    <source>
        <dbReference type="Proteomes" id="UP001499951"/>
    </source>
</evidence>
<dbReference type="InterPro" id="IPR036390">
    <property type="entry name" value="WH_DNA-bd_sf"/>
</dbReference>
<dbReference type="SMART" id="SM00895">
    <property type="entry name" value="FCD"/>
    <property type="match status" value="1"/>
</dbReference>
<dbReference type="PROSITE" id="PS50949">
    <property type="entry name" value="HTH_GNTR"/>
    <property type="match status" value="1"/>
</dbReference>
<dbReference type="SUPFAM" id="SSF48008">
    <property type="entry name" value="GntR ligand-binding domain-like"/>
    <property type="match status" value="1"/>
</dbReference>
<dbReference type="InterPro" id="IPR008920">
    <property type="entry name" value="TF_FadR/GntR_C"/>
</dbReference>
<dbReference type="PRINTS" id="PR00035">
    <property type="entry name" value="HTHGNTR"/>
</dbReference>
<protein>
    <submittedName>
        <fullName evidence="5">FadR/GntR family transcriptional regulator</fullName>
    </submittedName>
</protein>
<dbReference type="RefSeq" id="WP_208393813.1">
    <property type="nucleotide sequence ID" value="NZ_BAAADD010000005.1"/>
</dbReference>
<evidence type="ECO:0000259" key="4">
    <source>
        <dbReference type="PROSITE" id="PS50949"/>
    </source>
</evidence>
<sequence>MRNASQSTGAMGAHSPSVGGMAGSNLTFRVMEDIGIAVVTGHYSEDNPFPIEAVLCEKYNVSRSVLREAVKMLTAKGLIAARPRHGTWVLPERSWNFLDPDVLRWLLERKLSFQLLSEFTQMRMAVEPVAAAMAAEFAGREEIAAITNAINRMVAAEHGDDDPLTSDIAFHVAVMRASGNRFYAQMCDMIDTAARFSIRATNFFKGVAQASAADHKKVADAIVNGDAEAASAAMRFLMQEALDLIAYAKTQTAKPPVLPTHGIENQIPAE</sequence>
<dbReference type="InterPro" id="IPR036388">
    <property type="entry name" value="WH-like_DNA-bd_sf"/>
</dbReference>
<gene>
    <name evidence="5" type="ORF">GCM10008942_20660</name>
</gene>
<keyword evidence="2" id="KW-0238">DNA-binding</keyword>
<dbReference type="PANTHER" id="PTHR43537">
    <property type="entry name" value="TRANSCRIPTIONAL REGULATOR, GNTR FAMILY"/>
    <property type="match status" value="1"/>
</dbReference>
<comment type="caution">
    <text evidence="5">The sequence shown here is derived from an EMBL/GenBank/DDBJ whole genome shotgun (WGS) entry which is preliminary data.</text>
</comment>